<dbReference type="AlphaFoldDB" id="A0A0G0ML47"/>
<evidence type="ECO:0000256" key="1">
    <source>
        <dbReference type="SAM" id="Phobius"/>
    </source>
</evidence>
<dbReference type="Proteomes" id="UP000033935">
    <property type="component" value="Unassembled WGS sequence"/>
</dbReference>
<keyword evidence="1" id="KW-0812">Transmembrane</keyword>
<keyword evidence="1" id="KW-0472">Membrane</keyword>
<proteinExistence type="predicted"/>
<gene>
    <name evidence="3" type="ORF">UT30_C0004G0042</name>
</gene>
<organism evidence="3 4">
    <name type="scientific">Candidatus Uhrbacteria bacterium GW2011_GWF2_39_13</name>
    <dbReference type="NCBI Taxonomy" id="1618995"/>
    <lineage>
        <taxon>Bacteria</taxon>
        <taxon>Candidatus Uhriibacteriota</taxon>
    </lineage>
</organism>
<evidence type="ECO:0000259" key="2">
    <source>
        <dbReference type="Pfam" id="PF00487"/>
    </source>
</evidence>
<feature type="domain" description="Fatty acid desaturase" evidence="2">
    <location>
        <begin position="10"/>
        <end position="92"/>
    </location>
</feature>
<accession>A0A0G0ML47</accession>
<name>A0A0G0ML47_9BACT</name>
<evidence type="ECO:0000313" key="3">
    <source>
        <dbReference type="EMBL" id="KKR04729.1"/>
    </source>
</evidence>
<feature type="transmembrane region" description="Helical" evidence="1">
    <location>
        <begin position="6"/>
        <end position="28"/>
    </location>
</feature>
<sequence length="148" mass="17651">MKVSPIYFLMYMYIMVVAGVFGIWLFYIQHQFEGVYWSRHNEWDPMKAAFEGSSYYKLPKILQWFSGNIGLHPVHHLRSHIPNYNLQKCYDETPALHVLKELSIRRSAKSLRLSLWDEKEKKLVGFHSLKVRRAELLRLSHQENSNKI</sequence>
<dbReference type="EMBL" id="LBWG01000004">
    <property type="protein sequence ID" value="KKR04729.1"/>
    <property type="molecule type" value="Genomic_DNA"/>
</dbReference>
<comment type="caution">
    <text evidence="3">The sequence shown here is derived from an EMBL/GenBank/DDBJ whole genome shotgun (WGS) entry which is preliminary data.</text>
</comment>
<dbReference type="GO" id="GO:0006629">
    <property type="term" value="P:lipid metabolic process"/>
    <property type="evidence" value="ECO:0007669"/>
    <property type="project" value="InterPro"/>
</dbReference>
<dbReference type="Pfam" id="PF00487">
    <property type="entry name" value="FA_desaturase"/>
    <property type="match status" value="1"/>
</dbReference>
<dbReference type="InterPro" id="IPR005804">
    <property type="entry name" value="FA_desaturase_dom"/>
</dbReference>
<protein>
    <submittedName>
        <fullName evidence="3">Fatty acid desaturase</fullName>
    </submittedName>
</protein>
<dbReference type="PATRIC" id="fig|1618995.3.peg.260"/>
<evidence type="ECO:0000313" key="4">
    <source>
        <dbReference type="Proteomes" id="UP000033935"/>
    </source>
</evidence>
<reference evidence="3 4" key="1">
    <citation type="journal article" date="2015" name="Nature">
        <title>rRNA introns, odd ribosomes, and small enigmatic genomes across a large radiation of phyla.</title>
        <authorList>
            <person name="Brown C.T."/>
            <person name="Hug L.A."/>
            <person name="Thomas B.C."/>
            <person name="Sharon I."/>
            <person name="Castelle C.J."/>
            <person name="Singh A."/>
            <person name="Wilkins M.J."/>
            <person name="Williams K.H."/>
            <person name="Banfield J.F."/>
        </authorList>
    </citation>
    <scope>NUCLEOTIDE SEQUENCE [LARGE SCALE GENOMIC DNA]</scope>
</reference>
<keyword evidence="1" id="KW-1133">Transmembrane helix</keyword>